<dbReference type="GO" id="GO:0071555">
    <property type="term" value="P:cell wall organization"/>
    <property type="evidence" value="ECO:0007669"/>
    <property type="project" value="UniProtKB-KW"/>
</dbReference>
<feature type="active site" evidence="19">
    <location>
        <position position="315"/>
    </location>
</feature>
<evidence type="ECO:0000256" key="11">
    <source>
        <dbReference type="ARBA" id="ARBA00022857"/>
    </source>
</evidence>
<sequence length="325" mass="35426">MYTEQVKFWRRCLPVQQQPDYHKLISRFPGIFRENEALAAHSRFKVGGPADLFCCPEDIHTLTAIMASAKQADIPVFIMGGGTNLLIRDGGLRGLVLRLGNGFKYIRTEGRHLIAGCASKLPRACLHAAGQGLTGLESLAGIPGTVGGAIAMNAGTAEGAACERLESLTVCEKNGHIHTLKREDFSFGYRNFHWKDGTPVENRILLEASWILDTGDAGLLRHKIRSSLIRRKASQPVDAASAGCIFKNPLPDLPAGRLIDEAGLKGVQQGGAMVSRRHANFIVNRGKAQAADILSLMTWIQQEIMETHGIALEREVRIVGENTPF</sequence>
<organism evidence="21 22">
    <name type="scientific">Desulfobotulus mexicanus</name>
    <dbReference type="NCBI Taxonomy" id="2586642"/>
    <lineage>
        <taxon>Bacteria</taxon>
        <taxon>Pseudomonadati</taxon>
        <taxon>Thermodesulfobacteriota</taxon>
        <taxon>Desulfobacteria</taxon>
        <taxon>Desulfobacterales</taxon>
        <taxon>Desulfobacteraceae</taxon>
        <taxon>Desulfobotulus</taxon>
    </lineage>
</organism>
<evidence type="ECO:0000256" key="7">
    <source>
        <dbReference type="ARBA" id="ARBA00022490"/>
    </source>
</evidence>
<reference evidence="21 22" key="1">
    <citation type="submission" date="2019-06" db="EMBL/GenBank/DDBJ databases">
        <title>Desulfobotulus mexicanus sp. nov., a novel sulfate-reducing bacterium isolated from the sediment of an alkaline crater lake in Mexico.</title>
        <authorList>
            <person name="Hirschler-Rea A."/>
        </authorList>
    </citation>
    <scope>NUCLEOTIDE SEQUENCE [LARGE SCALE GENOMIC DNA]</scope>
    <source>
        <strain evidence="21 22">PAR22N</strain>
    </source>
</reference>
<dbReference type="SUPFAM" id="SSF56176">
    <property type="entry name" value="FAD-binding/transporter-associated domain-like"/>
    <property type="match status" value="1"/>
</dbReference>
<dbReference type="NCBIfam" id="TIGR00179">
    <property type="entry name" value="murB"/>
    <property type="match status" value="1"/>
</dbReference>
<evidence type="ECO:0000256" key="8">
    <source>
        <dbReference type="ARBA" id="ARBA00022618"/>
    </source>
</evidence>
<dbReference type="PANTHER" id="PTHR21071:SF4">
    <property type="entry name" value="UDP-N-ACETYLENOLPYRUVOYLGLUCOSAMINE REDUCTASE"/>
    <property type="match status" value="1"/>
</dbReference>
<keyword evidence="10 19" id="KW-0274">FAD</keyword>
<dbReference type="EMBL" id="VDMB01000010">
    <property type="protein sequence ID" value="TYT74565.1"/>
    <property type="molecule type" value="Genomic_DNA"/>
</dbReference>
<dbReference type="GO" id="GO:0051301">
    <property type="term" value="P:cell division"/>
    <property type="evidence" value="ECO:0007669"/>
    <property type="project" value="UniProtKB-KW"/>
</dbReference>
<evidence type="ECO:0000256" key="19">
    <source>
        <dbReference type="HAMAP-Rule" id="MF_00037"/>
    </source>
</evidence>
<dbReference type="InterPro" id="IPR016167">
    <property type="entry name" value="FAD-bd_PCMH_sub1"/>
</dbReference>
<evidence type="ECO:0000256" key="6">
    <source>
        <dbReference type="ARBA" id="ARBA00015188"/>
    </source>
</evidence>
<comment type="subcellular location">
    <subcellularLocation>
        <location evidence="3 19">Cytoplasm</location>
    </subcellularLocation>
</comment>
<keyword evidence="13 19" id="KW-0573">Peptidoglycan synthesis</keyword>
<evidence type="ECO:0000256" key="4">
    <source>
        <dbReference type="ARBA" id="ARBA00004752"/>
    </source>
</evidence>
<evidence type="ECO:0000256" key="17">
    <source>
        <dbReference type="ARBA" id="ARBA00031026"/>
    </source>
</evidence>
<dbReference type="Gene3D" id="3.30.43.10">
    <property type="entry name" value="Uridine Diphospho-n-acetylenolpyruvylglucosamine Reductase, domain 2"/>
    <property type="match status" value="1"/>
</dbReference>
<keyword evidence="16 19" id="KW-0961">Cell wall biogenesis/degradation</keyword>
<keyword evidence="22" id="KW-1185">Reference proteome</keyword>
<dbReference type="SUPFAM" id="SSF56194">
    <property type="entry name" value="Uridine diphospho-N-Acetylenolpyruvylglucosamine reductase, MurB, C-terminal domain"/>
    <property type="match status" value="1"/>
</dbReference>
<evidence type="ECO:0000313" key="22">
    <source>
        <dbReference type="Proteomes" id="UP000321899"/>
    </source>
</evidence>
<dbReference type="HAMAP" id="MF_00037">
    <property type="entry name" value="MurB"/>
    <property type="match status" value="1"/>
</dbReference>
<dbReference type="Gene3D" id="3.30.465.10">
    <property type="match status" value="1"/>
</dbReference>
<comment type="similarity">
    <text evidence="19">Belongs to the MurB family.</text>
</comment>
<dbReference type="Proteomes" id="UP000321899">
    <property type="component" value="Unassembled WGS sequence"/>
</dbReference>
<evidence type="ECO:0000256" key="12">
    <source>
        <dbReference type="ARBA" id="ARBA00022960"/>
    </source>
</evidence>
<dbReference type="PANTHER" id="PTHR21071">
    <property type="entry name" value="UDP-N-ACETYLENOLPYRUVOYLGLUCOSAMINE REDUCTASE"/>
    <property type="match status" value="1"/>
</dbReference>
<dbReference type="GO" id="GO:0071949">
    <property type="term" value="F:FAD binding"/>
    <property type="evidence" value="ECO:0007669"/>
    <property type="project" value="InterPro"/>
</dbReference>
<dbReference type="NCBIfam" id="NF010480">
    <property type="entry name" value="PRK13905.1"/>
    <property type="match status" value="1"/>
</dbReference>
<evidence type="ECO:0000256" key="16">
    <source>
        <dbReference type="ARBA" id="ARBA00023316"/>
    </source>
</evidence>
<keyword evidence="9 19" id="KW-0285">Flavoprotein</keyword>
<dbReference type="GO" id="GO:0008762">
    <property type="term" value="F:UDP-N-acetylmuramate dehydrogenase activity"/>
    <property type="evidence" value="ECO:0007669"/>
    <property type="project" value="UniProtKB-UniRule"/>
</dbReference>
<evidence type="ECO:0000256" key="9">
    <source>
        <dbReference type="ARBA" id="ARBA00022630"/>
    </source>
</evidence>
<comment type="cofactor">
    <cofactor evidence="1 19">
        <name>FAD</name>
        <dbReference type="ChEBI" id="CHEBI:57692"/>
    </cofactor>
</comment>
<evidence type="ECO:0000256" key="5">
    <source>
        <dbReference type="ARBA" id="ARBA00012518"/>
    </source>
</evidence>
<dbReference type="GO" id="GO:0009252">
    <property type="term" value="P:peptidoglycan biosynthetic process"/>
    <property type="evidence" value="ECO:0007669"/>
    <property type="project" value="UniProtKB-UniRule"/>
</dbReference>
<comment type="caution">
    <text evidence="21">The sequence shown here is derived from an EMBL/GenBank/DDBJ whole genome shotgun (WGS) entry which is preliminary data.</text>
</comment>
<dbReference type="InterPro" id="IPR016169">
    <property type="entry name" value="FAD-bd_PCMH_sub2"/>
</dbReference>
<evidence type="ECO:0000256" key="13">
    <source>
        <dbReference type="ARBA" id="ARBA00022984"/>
    </source>
</evidence>
<keyword evidence="7 19" id="KW-0963">Cytoplasm</keyword>
<dbReference type="InterPro" id="IPR016166">
    <property type="entry name" value="FAD-bd_PCMH"/>
</dbReference>
<feature type="domain" description="FAD-binding PCMH-type" evidence="20">
    <location>
        <begin position="45"/>
        <end position="215"/>
    </location>
</feature>
<accession>A0A5S5MG11</accession>
<dbReference type="GO" id="GO:0008360">
    <property type="term" value="P:regulation of cell shape"/>
    <property type="evidence" value="ECO:0007669"/>
    <property type="project" value="UniProtKB-KW"/>
</dbReference>
<evidence type="ECO:0000256" key="10">
    <source>
        <dbReference type="ARBA" id="ARBA00022827"/>
    </source>
</evidence>
<comment type="pathway">
    <text evidence="4 19">Cell wall biogenesis; peptidoglycan biosynthesis.</text>
</comment>
<dbReference type="GO" id="GO:0005829">
    <property type="term" value="C:cytosol"/>
    <property type="evidence" value="ECO:0007669"/>
    <property type="project" value="TreeGrafter"/>
</dbReference>
<comment type="catalytic activity">
    <reaction evidence="18 19">
        <text>UDP-N-acetyl-alpha-D-muramate + NADP(+) = UDP-N-acetyl-3-O-(1-carboxyvinyl)-alpha-D-glucosamine + NADPH + H(+)</text>
        <dbReference type="Rhea" id="RHEA:12248"/>
        <dbReference type="ChEBI" id="CHEBI:15378"/>
        <dbReference type="ChEBI" id="CHEBI:57783"/>
        <dbReference type="ChEBI" id="CHEBI:58349"/>
        <dbReference type="ChEBI" id="CHEBI:68483"/>
        <dbReference type="ChEBI" id="CHEBI:70757"/>
        <dbReference type="EC" id="1.3.1.98"/>
    </reaction>
</comment>
<feature type="active site" evidence="19">
    <location>
        <position position="190"/>
    </location>
</feature>
<evidence type="ECO:0000256" key="15">
    <source>
        <dbReference type="ARBA" id="ARBA00023306"/>
    </source>
</evidence>
<evidence type="ECO:0000256" key="1">
    <source>
        <dbReference type="ARBA" id="ARBA00001974"/>
    </source>
</evidence>
<protein>
    <recommendedName>
        <fullName evidence="6 19">UDP-N-acetylenolpyruvoylglucosamine reductase</fullName>
        <ecNumber evidence="5 19">1.3.1.98</ecNumber>
    </recommendedName>
    <alternativeName>
        <fullName evidence="17 19">UDP-N-acetylmuramate dehydrogenase</fullName>
    </alternativeName>
</protein>
<comment type="function">
    <text evidence="2 19">Cell wall formation.</text>
</comment>
<dbReference type="InterPro" id="IPR011601">
    <property type="entry name" value="MurB_C"/>
</dbReference>
<evidence type="ECO:0000256" key="2">
    <source>
        <dbReference type="ARBA" id="ARBA00003921"/>
    </source>
</evidence>
<evidence type="ECO:0000313" key="21">
    <source>
        <dbReference type="EMBL" id="TYT74565.1"/>
    </source>
</evidence>
<name>A0A5S5MG11_9BACT</name>
<dbReference type="Pfam" id="PF02873">
    <property type="entry name" value="MurB_C"/>
    <property type="match status" value="1"/>
</dbReference>
<evidence type="ECO:0000256" key="3">
    <source>
        <dbReference type="ARBA" id="ARBA00004496"/>
    </source>
</evidence>
<keyword evidence="12 19" id="KW-0133">Cell shape</keyword>
<dbReference type="OrthoDB" id="9804753at2"/>
<dbReference type="Pfam" id="PF01565">
    <property type="entry name" value="FAD_binding_4"/>
    <property type="match status" value="1"/>
</dbReference>
<dbReference type="Gene3D" id="3.90.78.10">
    <property type="entry name" value="UDP-N-acetylenolpyruvoylglucosamine reductase, C-terminal domain"/>
    <property type="match status" value="1"/>
</dbReference>
<dbReference type="UniPathway" id="UPA00219"/>
<dbReference type="InterPro" id="IPR006094">
    <property type="entry name" value="Oxid_FAD_bind_N"/>
</dbReference>
<evidence type="ECO:0000256" key="14">
    <source>
        <dbReference type="ARBA" id="ARBA00023002"/>
    </source>
</evidence>
<feature type="active site" description="Proton donor" evidence="19">
    <location>
        <position position="244"/>
    </location>
</feature>
<gene>
    <name evidence="19 21" type="primary">murB</name>
    <name evidence="21" type="ORF">FIM25_09350</name>
</gene>
<keyword evidence="15 19" id="KW-0131">Cell cycle</keyword>
<keyword evidence="8 19" id="KW-0132">Cell division</keyword>
<keyword evidence="14 19" id="KW-0560">Oxidoreductase</keyword>
<evidence type="ECO:0000259" key="20">
    <source>
        <dbReference type="PROSITE" id="PS51387"/>
    </source>
</evidence>
<evidence type="ECO:0000256" key="18">
    <source>
        <dbReference type="ARBA" id="ARBA00048914"/>
    </source>
</evidence>
<dbReference type="InterPro" id="IPR036635">
    <property type="entry name" value="MurB_C_sf"/>
</dbReference>
<dbReference type="InterPro" id="IPR036318">
    <property type="entry name" value="FAD-bd_PCMH-like_sf"/>
</dbReference>
<keyword evidence="11 19" id="KW-0521">NADP</keyword>
<dbReference type="PROSITE" id="PS51387">
    <property type="entry name" value="FAD_PCMH"/>
    <property type="match status" value="1"/>
</dbReference>
<dbReference type="EC" id="1.3.1.98" evidence="5 19"/>
<dbReference type="InterPro" id="IPR003170">
    <property type="entry name" value="MurB"/>
</dbReference>
<dbReference type="AlphaFoldDB" id="A0A5S5MG11"/>
<proteinExistence type="inferred from homology"/>